<gene>
    <name evidence="2" type="ORF">BHQ17_16920</name>
</gene>
<dbReference type="OrthoDB" id="4761285at2"/>
<evidence type="ECO:0008006" key="4">
    <source>
        <dbReference type="Google" id="ProtNLM"/>
    </source>
</evidence>
<evidence type="ECO:0000256" key="1">
    <source>
        <dbReference type="SAM" id="MobiDB-lite"/>
    </source>
</evidence>
<sequence length="160" mass="17580">MEQLPVPAAPKIPTSQQEAQDTVVRYLQQTLDALPTGTSLDGTRYMVGDGTAYCEDDPAGRDAPVHVEDWRDMKVPAGTDVKALVAQVGEIWEGWGWDVIERDGFDKPNRFGYGPDGYVLQIQARPDPTQAPSLTGTSPCFPGNLRQDDVQRPPVLNQSR</sequence>
<dbReference type="Proteomes" id="UP000094243">
    <property type="component" value="Unassembled WGS sequence"/>
</dbReference>
<dbReference type="AlphaFoldDB" id="A0A1E3RM99"/>
<protein>
    <recommendedName>
        <fullName evidence="4">Lipoprotein LppJ</fullName>
    </recommendedName>
</protein>
<accession>A0A1E3RM99</accession>
<organism evidence="2 3">
    <name type="scientific">Mycolicibacterium holsaticum</name>
    <dbReference type="NCBI Taxonomy" id="152142"/>
    <lineage>
        <taxon>Bacteria</taxon>
        <taxon>Bacillati</taxon>
        <taxon>Actinomycetota</taxon>
        <taxon>Actinomycetes</taxon>
        <taxon>Mycobacteriales</taxon>
        <taxon>Mycobacteriaceae</taxon>
        <taxon>Mycolicibacterium</taxon>
    </lineage>
</organism>
<name>A0A1E3RM99_9MYCO</name>
<evidence type="ECO:0000313" key="2">
    <source>
        <dbReference type="EMBL" id="ODQ91006.1"/>
    </source>
</evidence>
<reference evidence="3" key="1">
    <citation type="submission" date="2016-09" db="EMBL/GenBank/DDBJ databases">
        <authorList>
            <person name="Greninger A.L."/>
            <person name="Jerome K.R."/>
            <person name="Mcnair B."/>
            <person name="Wallis C."/>
            <person name="Fang F."/>
        </authorList>
    </citation>
    <scope>NUCLEOTIDE SEQUENCE [LARGE SCALE GENOMIC DNA]</scope>
    <source>
        <strain evidence="3">M7</strain>
    </source>
</reference>
<keyword evidence="3" id="KW-1185">Reference proteome</keyword>
<feature type="region of interest" description="Disordered" evidence="1">
    <location>
        <begin position="125"/>
        <end position="160"/>
    </location>
</feature>
<comment type="caution">
    <text evidence="2">The sequence shown here is derived from an EMBL/GenBank/DDBJ whole genome shotgun (WGS) entry which is preliminary data.</text>
</comment>
<proteinExistence type="predicted"/>
<dbReference type="EMBL" id="MIGZ01000102">
    <property type="protein sequence ID" value="ODQ91006.1"/>
    <property type="molecule type" value="Genomic_DNA"/>
</dbReference>
<evidence type="ECO:0000313" key="3">
    <source>
        <dbReference type="Proteomes" id="UP000094243"/>
    </source>
</evidence>